<proteinExistence type="predicted"/>
<gene>
    <name evidence="1" type="ORF">LCGC14_3002350</name>
</gene>
<dbReference type="AlphaFoldDB" id="A0A0F8XN87"/>
<feature type="non-terminal residue" evidence="1">
    <location>
        <position position="70"/>
    </location>
</feature>
<name>A0A0F8XN87_9ZZZZ</name>
<dbReference type="EMBL" id="LAZR01061901">
    <property type="protein sequence ID" value="KKK62635.1"/>
    <property type="molecule type" value="Genomic_DNA"/>
</dbReference>
<sequence>MIDISSKAIMIRLTMTYWLARKRDRGASNETAKLHQAAERAVSTTKLLMESPPLNEYRQLCDSFRVFYYR</sequence>
<protein>
    <submittedName>
        <fullName evidence="1">Uncharacterized protein</fullName>
    </submittedName>
</protein>
<evidence type="ECO:0000313" key="1">
    <source>
        <dbReference type="EMBL" id="KKK62635.1"/>
    </source>
</evidence>
<reference evidence="1" key="1">
    <citation type="journal article" date="2015" name="Nature">
        <title>Complex archaea that bridge the gap between prokaryotes and eukaryotes.</title>
        <authorList>
            <person name="Spang A."/>
            <person name="Saw J.H."/>
            <person name="Jorgensen S.L."/>
            <person name="Zaremba-Niedzwiedzka K."/>
            <person name="Martijn J."/>
            <person name="Lind A.E."/>
            <person name="van Eijk R."/>
            <person name="Schleper C."/>
            <person name="Guy L."/>
            <person name="Ettema T.J."/>
        </authorList>
    </citation>
    <scope>NUCLEOTIDE SEQUENCE</scope>
</reference>
<comment type="caution">
    <text evidence="1">The sequence shown here is derived from an EMBL/GenBank/DDBJ whole genome shotgun (WGS) entry which is preliminary data.</text>
</comment>
<organism evidence="1">
    <name type="scientific">marine sediment metagenome</name>
    <dbReference type="NCBI Taxonomy" id="412755"/>
    <lineage>
        <taxon>unclassified sequences</taxon>
        <taxon>metagenomes</taxon>
        <taxon>ecological metagenomes</taxon>
    </lineage>
</organism>
<accession>A0A0F8XN87</accession>